<sequence length="210" mass="22333">MSRGWSWTGSTYRRYTFSIPAGGGTQTINIPDKSLSLTGLIGIARLNDDLNKVQKYQNYFRNGGAFNGTGTGGSEFNLQIGSQQYPANKVAYQATTSAKANGNAFKVTQAIKQIEAVLGYAPNECKETFGQLANDSSTAGKALNGLGFLAVQCGYPQGQGIDTQSASVPVILNCGMTPETNGQTLTVYCQSTAMFRMSPGQGFMNVVSFI</sequence>
<dbReference type="EMBL" id="DNAN01000734">
    <property type="protein sequence ID" value="HAW78200.1"/>
    <property type="molecule type" value="Genomic_DNA"/>
</dbReference>
<evidence type="ECO:0000313" key="2">
    <source>
        <dbReference type="Proteomes" id="UP000263517"/>
    </source>
</evidence>
<dbReference type="Proteomes" id="UP000263517">
    <property type="component" value="Unassembled WGS sequence"/>
</dbReference>
<protein>
    <submittedName>
        <fullName evidence="1">Uncharacterized protein</fullName>
    </submittedName>
</protein>
<reference evidence="1 2" key="1">
    <citation type="journal article" date="2018" name="Nat. Biotechnol.">
        <title>A standardized bacterial taxonomy based on genome phylogeny substantially revises the tree of life.</title>
        <authorList>
            <person name="Parks D.H."/>
            <person name="Chuvochina M."/>
            <person name="Waite D.W."/>
            <person name="Rinke C."/>
            <person name="Skarshewski A."/>
            <person name="Chaumeil P.A."/>
            <person name="Hugenholtz P."/>
        </authorList>
    </citation>
    <scope>NUCLEOTIDE SEQUENCE [LARGE SCALE GENOMIC DNA]</scope>
    <source>
        <strain evidence="1">UBA11978</strain>
    </source>
</reference>
<evidence type="ECO:0000313" key="1">
    <source>
        <dbReference type="EMBL" id="HAW78200.1"/>
    </source>
</evidence>
<name>A0A350PA83_9ALTE</name>
<comment type="caution">
    <text evidence="1">The sequence shown here is derived from an EMBL/GenBank/DDBJ whole genome shotgun (WGS) entry which is preliminary data.</text>
</comment>
<proteinExistence type="predicted"/>
<dbReference type="AlphaFoldDB" id="A0A350PA83"/>
<organism evidence="1 2">
    <name type="scientific">Alteromonas australica</name>
    <dbReference type="NCBI Taxonomy" id="589873"/>
    <lineage>
        <taxon>Bacteria</taxon>
        <taxon>Pseudomonadati</taxon>
        <taxon>Pseudomonadota</taxon>
        <taxon>Gammaproteobacteria</taxon>
        <taxon>Alteromonadales</taxon>
        <taxon>Alteromonadaceae</taxon>
        <taxon>Alteromonas/Salinimonas group</taxon>
        <taxon>Alteromonas</taxon>
    </lineage>
</organism>
<accession>A0A350PA83</accession>
<gene>
    <name evidence="1" type="ORF">DCW74_20985</name>
</gene>